<proteinExistence type="predicted"/>
<dbReference type="EMBL" id="JAUJFL010000001">
    <property type="protein sequence ID" value="KAK2616076.1"/>
    <property type="molecule type" value="Genomic_DNA"/>
</dbReference>
<comment type="caution">
    <text evidence="1">The sequence shown here is derived from an EMBL/GenBank/DDBJ whole genome shotgun (WGS) entry which is preliminary data.</text>
</comment>
<reference evidence="1" key="1">
    <citation type="submission" date="2023-06" db="EMBL/GenBank/DDBJ databases">
        <authorList>
            <person name="Noh H."/>
        </authorList>
    </citation>
    <scope>NUCLEOTIDE SEQUENCE</scope>
    <source>
        <strain evidence="1">DUCC20226</strain>
    </source>
</reference>
<name>A0AAD9STP3_PHOAM</name>
<keyword evidence="2" id="KW-1185">Reference proteome</keyword>
<dbReference type="AlphaFoldDB" id="A0AAD9STP3"/>
<organism evidence="1 2">
    <name type="scientific">Phomopsis amygdali</name>
    <name type="common">Fusicoccum amygdali</name>
    <dbReference type="NCBI Taxonomy" id="1214568"/>
    <lineage>
        <taxon>Eukaryota</taxon>
        <taxon>Fungi</taxon>
        <taxon>Dikarya</taxon>
        <taxon>Ascomycota</taxon>
        <taxon>Pezizomycotina</taxon>
        <taxon>Sordariomycetes</taxon>
        <taxon>Sordariomycetidae</taxon>
        <taxon>Diaporthales</taxon>
        <taxon>Diaporthaceae</taxon>
        <taxon>Diaporthe</taxon>
    </lineage>
</organism>
<evidence type="ECO:0000313" key="1">
    <source>
        <dbReference type="EMBL" id="KAK2616076.1"/>
    </source>
</evidence>
<sequence>MAAQVHWFLYDDHTGQIHPHEPLEHYVLGGLQSAAIGDSFRDTCYTVLRKVGCASDDSGIQSGPPSRNFVSINIKRASSSDAGLDADPEVMKLKTLKNIWAANVVFTCNSISDVEDDDLFEALSDLYVAKAKGPLPSSNLPKETVAKSRWGLWDDGPEESIRLIDWGAAFPVDQIPLELRAPETFFVSFLNYKFDLWRAECVEPIFMSRYYDKNFFLEQEIEKLGSLPTQWRSKFRGHTMEE</sequence>
<evidence type="ECO:0000313" key="2">
    <source>
        <dbReference type="Proteomes" id="UP001265746"/>
    </source>
</evidence>
<protein>
    <submittedName>
        <fullName evidence="1">Uncharacterized protein</fullName>
    </submittedName>
</protein>
<gene>
    <name evidence="1" type="ORF">N8I77_002785</name>
</gene>
<accession>A0AAD9STP3</accession>
<dbReference type="Proteomes" id="UP001265746">
    <property type="component" value="Unassembled WGS sequence"/>
</dbReference>